<dbReference type="Gene3D" id="2.30.330.10">
    <property type="entry name" value="SpoA-like"/>
    <property type="match status" value="1"/>
</dbReference>
<evidence type="ECO:0000256" key="8">
    <source>
        <dbReference type="SAM" id="MobiDB-lite"/>
    </source>
</evidence>
<evidence type="ECO:0000256" key="6">
    <source>
        <dbReference type="ARBA" id="ARBA00022779"/>
    </source>
</evidence>
<dbReference type="InterPro" id="IPR036429">
    <property type="entry name" value="SpoA-like_sf"/>
</dbReference>
<comment type="caution">
    <text evidence="10">The sequence shown here is derived from an EMBL/GenBank/DDBJ whole genome shotgun (WGS) entry which is preliminary data.</text>
</comment>
<evidence type="ECO:0000256" key="3">
    <source>
        <dbReference type="ARBA" id="ARBA00021897"/>
    </source>
</evidence>
<keyword evidence="10" id="KW-0282">Flagellum</keyword>
<evidence type="ECO:0000256" key="5">
    <source>
        <dbReference type="ARBA" id="ARBA00022500"/>
    </source>
</evidence>
<dbReference type="RefSeq" id="WP_140928667.1">
    <property type="nucleotide sequence ID" value="NZ_VFSU01000028.1"/>
</dbReference>
<evidence type="ECO:0000259" key="9">
    <source>
        <dbReference type="Pfam" id="PF01052"/>
    </source>
</evidence>
<sequence length="139" mass="14383">MNAIPPKGQMAAKPAPDGDPVRLTMDFGSDLAADALAEPEMAEMGEPLPRARATPRAPAMPAGLAGLELTLTVEVGQLRIPLKDLMAVEPGQLLALDRMTAEPVAVLVNGKLFAHGEIVAVGERFGVRLTDIAAPAGLA</sequence>
<dbReference type="OrthoDB" id="9790303at2"/>
<keyword evidence="6" id="KW-0283">Flagellar rotation</keyword>
<evidence type="ECO:0000256" key="2">
    <source>
        <dbReference type="ARBA" id="ARBA00009226"/>
    </source>
</evidence>
<evidence type="ECO:0000256" key="4">
    <source>
        <dbReference type="ARBA" id="ARBA00022475"/>
    </source>
</evidence>
<dbReference type="GO" id="GO:0006935">
    <property type="term" value="P:chemotaxis"/>
    <property type="evidence" value="ECO:0007669"/>
    <property type="project" value="UniProtKB-KW"/>
</dbReference>
<evidence type="ECO:0000256" key="7">
    <source>
        <dbReference type="ARBA" id="ARBA00023136"/>
    </source>
</evidence>
<feature type="domain" description="Flagellar motor switch protein FliN-like C-terminal" evidence="9">
    <location>
        <begin position="66"/>
        <end position="132"/>
    </location>
</feature>
<dbReference type="PANTHER" id="PTHR43484">
    <property type="match status" value="1"/>
</dbReference>
<dbReference type="InterPro" id="IPR001543">
    <property type="entry name" value="FliN-like_C"/>
</dbReference>
<dbReference type="EMBL" id="VFSU01000028">
    <property type="protein sequence ID" value="TPE60141.1"/>
    <property type="molecule type" value="Genomic_DNA"/>
</dbReference>
<dbReference type="PANTHER" id="PTHR43484:SF1">
    <property type="entry name" value="FLAGELLAR MOTOR SWITCH PROTEIN FLIN"/>
    <property type="match status" value="1"/>
</dbReference>
<dbReference type="Pfam" id="PF01052">
    <property type="entry name" value="FliMN_C"/>
    <property type="match status" value="1"/>
</dbReference>
<keyword evidence="7" id="KW-0472">Membrane</keyword>
<keyword evidence="4" id="KW-1003">Cell membrane</keyword>
<evidence type="ECO:0000313" key="10">
    <source>
        <dbReference type="EMBL" id="TPE60141.1"/>
    </source>
</evidence>
<comment type="similarity">
    <text evidence="2">Belongs to the FliN/MopA/SpaO family.</text>
</comment>
<keyword evidence="10" id="KW-0969">Cilium</keyword>
<dbReference type="Proteomes" id="UP000319897">
    <property type="component" value="Unassembled WGS sequence"/>
</dbReference>
<name>A0A501XHN1_9SPHN</name>
<dbReference type="GO" id="GO:0003774">
    <property type="term" value="F:cytoskeletal motor activity"/>
    <property type="evidence" value="ECO:0007669"/>
    <property type="project" value="InterPro"/>
</dbReference>
<dbReference type="GO" id="GO:0071973">
    <property type="term" value="P:bacterial-type flagellum-dependent cell motility"/>
    <property type="evidence" value="ECO:0007669"/>
    <property type="project" value="InterPro"/>
</dbReference>
<reference evidence="10 11" key="1">
    <citation type="submission" date="2019-06" db="EMBL/GenBank/DDBJ databases">
        <authorList>
            <person name="Lee I."/>
            <person name="Jang G.I."/>
            <person name="Hwang C.Y."/>
        </authorList>
    </citation>
    <scope>NUCLEOTIDE SEQUENCE [LARGE SCALE GENOMIC DNA]</scope>
    <source>
        <strain evidence="10 11">PAMC 28131</strain>
    </source>
</reference>
<dbReference type="InterPro" id="IPR051469">
    <property type="entry name" value="FliN/MopA/SpaO"/>
</dbReference>
<dbReference type="AlphaFoldDB" id="A0A501XHN1"/>
<keyword evidence="5" id="KW-0145">Chemotaxis</keyword>
<comment type="subcellular location">
    <subcellularLocation>
        <location evidence="1">Cell membrane</location>
        <topology evidence="1">Peripheral membrane protein</topology>
        <orientation evidence="1">Cytoplasmic side</orientation>
    </subcellularLocation>
</comment>
<evidence type="ECO:0000313" key="11">
    <source>
        <dbReference type="Proteomes" id="UP000319897"/>
    </source>
</evidence>
<dbReference type="SUPFAM" id="SSF101801">
    <property type="entry name" value="Surface presentation of antigens (SPOA)"/>
    <property type="match status" value="1"/>
</dbReference>
<dbReference type="PRINTS" id="PR00956">
    <property type="entry name" value="FLGMOTORFLIN"/>
</dbReference>
<dbReference type="InterPro" id="IPR001172">
    <property type="entry name" value="FliN_T3SS_HrcQb"/>
</dbReference>
<keyword evidence="10" id="KW-0966">Cell projection</keyword>
<feature type="region of interest" description="Disordered" evidence="8">
    <location>
        <begin position="1"/>
        <end position="22"/>
    </location>
</feature>
<accession>A0A501XHN1</accession>
<organism evidence="10 11">
    <name type="scientific">Sandaracinobacter neustonicus</name>
    <dbReference type="NCBI Taxonomy" id="1715348"/>
    <lineage>
        <taxon>Bacteria</taxon>
        <taxon>Pseudomonadati</taxon>
        <taxon>Pseudomonadota</taxon>
        <taxon>Alphaproteobacteria</taxon>
        <taxon>Sphingomonadales</taxon>
        <taxon>Sphingosinicellaceae</taxon>
        <taxon>Sandaracinobacter</taxon>
    </lineage>
</organism>
<proteinExistence type="inferred from homology"/>
<evidence type="ECO:0000256" key="1">
    <source>
        <dbReference type="ARBA" id="ARBA00004413"/>
    </source>
</evidence>
<keyword evidence="11" id="KW-1185">Reference proteome</keyword>
<gene>
    <name evidence="10" type="ORF">FJQ54_12080</name>
</gene>
<dbReference type="GO" id="GO:0009425">
    <property type="term" value="C:bacterial-type flagellum basal body"/>
    <property type="evidence" value="ECO:0007669"/>
    <property type="project" value="InterPro"/>
</dbReference>
<protein>
    <recommendedName>
        <fullName evidence="3">Flagellar motor switch protein FliN</fullName>
    </recommendedName>
</protein>
<dbReference type="GO" id="GO:0005886">
    <property type="term" value="C:plasma membrane"/>
    <property type="evidence" value="ECO:0007669"/>
    <property type="project" value="UniProtKB-SubCell"/>
</dbReference>